<accession>A0A392MDE3</accession>
<protein>
    <recommendedName>
        <fullName evidence="2">Retrotransposon gag domain-containing protein</fullName>
    </recommendedName>
</protein>
<dbReference type="Pfam" id="PF03732">
    <property type="entry name" value="Retrotrans_gag"/>
    <property type="match status" value="1"/>
</dbReference>
<dbReference type="EMBL" id="LXQA010007375">
    <property type="protein sequence ID" value="MCH84788.1"/>
    <property type="molecule type" value="Genomic_DNA"/>
</dbReference>
<evidence type="ECO:0000259" key="2">
    <source>
        <dbReference type="Pfam" id="PF03732"/>
    </source>
</evidence>
<gene>
    <name evidence="3" type="ORF">A2U01_0005624</name>
</gene>
<dbReference type="PANTHER" id="PTHR33223">
    <property type="entry name" value="CCHC-TYPE DOMAIN-CONTAINING PROTEIN"/>
    <property type="match status" value="1"/>
</dbReference>
<dbReference type="Proteomes" id="UP000265520">
    <property type="component" value="Unassembled WGS sequence"/>
</dbReference>
<reference evidence="3 4" key="1">
    <citation type="journal article" date="2018" name="Front. Plant Sci.">
        <title>Red Clover (Trifolium pratense) and Zigzag Clover (T. medium) - A Picture of Genomic Similarities and Differences.</title>
        <authorList>
            <person name="Dluhosova J."/>
            <person name="Istvanek J."/>
            <person name="Nedelnik J."/>
            <person name="Repkova J."/>
        </authorList>
    </citation>
    <scope>NUCLEOTIDE SEQUENCE [LARGE SCALE GENOMIC DNA]</scope>
    <source>
        <strain evidence="4">cv. 10/8</strain>
        <tissue evidence="3">Leaf</tissue>
    </source>
</reference>
<dbReference type="PANTHER" id="PTHR33223:SF10">
    <property type="entry name" value="AMINOTRANSFERASE-LIKE PLANT MOBILE DOMAIN-CONTAINING PROTEIN"/>
    <property type="match status" value="1"/>
</dbReference>
<proteinExistence type="predicted"/>
<feature type="non-terminal residue" evidence="3">
    <location>
        <position position="317"/>
    </location>
</feature>
<dbReference type="InterPro" id="IPR005162">
    <property type="entry name" value="Retrotrans_gag_dom"/>
</dbReference>
<evidence type="ECO:0000256" key="1">
    <source>
        <dbReference type="SAM" id="MobiDB-lite"/>
    </source>
</evidence>
<comment type="caution">
    <text evidence="3">The sequence shown here is derived from an EMBL/GenBank/DDBJ whole genome shotgun (WGS) entry which is preliminary data.</text>
</comment>
<dbReference type="AlphaFoldDB" id="A0A392MDE3"/>
<feature type="domain" description="Retrotransposon gag" evidence="2">
    <location>
        <begin position="17"/>
        <end position="107"/>
    </location>
</feature>
<keyword evidence="4" id="KW-1185">Reference proteome</keyword>
<organism evidence="3 4">
    <name type="scientific">Trifolium medium</name>
    <dbReference type="NCBI Taxonomy" id="97028"/>
    <lineage>
        <taxon>Eukaryota</taxon>
        <taxon>Viridiplantae</taxon>
        <taxon>Streptophyta</taxon>
        <taxon>Embryophyta</taxon>
        <taxon>Tracheophyta</taxon>
        <taxon>Spermatophyta</taxon>
        <taxon>Magnoliopsida</taxon>
        <taxon>eudicotyledons</taxon>
        <taxon>Gunneridae</taxon>
        <taxon>Pentapetalae</taxon>
        <taxon>rosids</taxon>
        <taxon>fabids</taxon>
        <taxon>Fabales</taxon>
        <taxon>Fabaceae</taxon>
        <taxon>Papilionoideae</taxon>
        <taxon>50 kb inversion clade</taxon>
        <taxon>NPAAA clade</taxon>
        <taxon>Hologalegina</taxon>
        <taxon>IRL clade</taxon>
        <taxon>Trifolieae</taxon>
        <taxon>Trifolium</taxon>
    </lineage>
</organism>
<evidence type="ECO:0000313" key="4">
    <source>
        <dbReference type="Proteomes" id="UP000265520"/>
    </source>
</evidence>
<name>A0A392MDE3_9FABA</name>
<sequence>MNAILDFRRVSGAIRCRLFPTTLRKWAMLWYQSLAPQSVSSWKDLTEQFCTHFTASRKHLKTVAALEAIFQGDDESLRNFIERFKKEVVQVDTTDDMKKYLLQLGLRPHSDFAKAVGIEKPHTLDDLLVKAQAYIQYEEVHAADAARHSRPGSSQSAREPSHKGGDRRRGERSREPRGPPSTFANYTLLNKSREAIMAECNSSEFTKAGVKFPKQTPYKLGQDKNRYCRYHKSYGYLTDDCIQLKDVIEILIRNGQLREFVKRKDNNPRLEAAVASAVEEVQPTPTGRNNTKQVAICVSRPEDFFIPKHFRDSYIAL</sequence>
<feature type="compositionally biased region" description="Basic and acidic residues" evidence="1">
    <location>
        <begin position="159"/>
        <end position="177"/>
    </location>
</feature>
<feature type="region of interest" description="Disordered" evidence="1">
    <location>
        <begin position="144"/>
        <end position="185"/>
    </location>
</feature>
<evidence type="ECO:0000313" key="3">
    <source>
        <dbReference type="EMBL" id="MCH84788.1"/>
    </source>
</evidence>